<evidence type="ECO:0000256" key="1">
    <source>
        <dbReference type="SAM" id="MobiDB-lite"/>
    </source>
</evidence>
<proteinExistence type="predicted"/>
<dbReference type="Proteomes" id="UP000005222">
    <property type="component" value="Chromosome G"/>
</dbReference>
<organism evidence="2 4">
    <name type="scientific">Pichia sorbitophila (strain ATCC MYA-4447 / BCRC 22081 / CBS 7064 / NBRC 10061 / NRRL Y-12695)</name>
    <name type="common">Hybrid yeast</name>
    <dbReference type="NCBI Taxonomy" id="559304"/>
    <lineage>
        <taxon>Eukaryota</taxon>
        <taxon>Fungi</taxon>
        <taxon>Dikarya</taxon>
        <taxon>Ascomycota</taxon>
        <taxon>Saccharomycotina</taxon>
        <taxon>Pichiomycetes</taxon>
        <taxon>Debaryomycetaceae</taxon>
        <taxon>Millerozyma</taxon>
    </lineage>
</organism>
<accession>G8YJT7</accession>
<reference evidence="2" key="1">
    <citation type="submission" date="2011-10" db="EMBL/GenBank/DDBJ databases">
        <authorList>
            <person name="Genoscope - CEA"/>
        </authorList>
    </citation>
    <scope>NUCLEOTIDE SEQUENCE</scope>
</reference>
<dbReference type="EMBL" id="FO082053">
    <property type="protein sequence ID" value="CCE79817.1"/>
    <property type="molecule type" value="Genomic_DNA"/>
</dbReference>
<dbReference type="eggNOG" id="ENOG502SFF8">
    <property type="taxonomic scope" value="Eukaryota"/>
</dbReference>
<dbReference type="InParanoid" id="G8YJT7"/>
<dbReference type="EMBL" id="FO082052">
    <property type="protein sequence ID" value="CCE80582.1"/>
    <property type="molecule type" value="Genomic_DNA"/>
</dbReference>
<name>G8YJT7_PICSO</name>
<dbReference type="Proteomes" id="UP000005222">
    <property type="component" value="Chromosome H"/>
</dbReference>
<feature type="region of interest" description="Disordered" evidence="1">
    <location>
        <begin position="1"/>
        <end position="227"/>
    </location>
</feature>
<evidence type="ECO:0000313" key="4">
    <source>
        <dbReference type="Proteomes" id="UP000005222"/>
    </source>
</evidence>
<dbReference type="OrthoDB" id="5377012at2759"/>
<feature type="region of interest" description="Disordered" evidence="1">
    <location>
        <begin position="240"/>
        <end position="279"/>
    </location>
</feature>
<feature type="compositionally biased region" description="Polar residues" evidence="1">
    <location>
        <begin position="117"/>
        <end position="192"/>
    </location>
</feature>
<sequence>MSRLQDSAENVQGPDRRSTKGKFSWVKRLMQGQNRAMPPSLSHGNGLTGSEEKSVTYATPVSERRASQKENSAKMLAEEREEKHAERNTDEDGDLSIKNKRAYATDEDGYVEAGSSEARSISTDQATSHSDNLSTTPLKSITSLSTKAPSVLSNNHDSTSNVASTAETSIAPSSHTNLANNAGLTPSIQLSGQGYDRDSESIVTLASSSRRARRRSLDTTSSTTGIPPASIMERLSVHPNAAGSTYSPSVSHFNSNERSSLYNGATATSQSSFIDGNEG</sequence>
<dbReference type="HOGENOM" id="CLU_852572_0_0_1"/>
<feature type="compositionally biased region" description="Polar residues" evidence="1">
    <location>
        <begin position="242"/>
        <end position="279"/>
    </location>
</feature>
<feature type="compositionally biased region" description="Polar residues" evidence="1">
    <location>
        <begin position="1"/>
        <end position="10"/>
    </location>
</feature>
<reference evidence="4" key="2">
    <citation type="journal article" date="2012" name="G3 (Bethesda)">
        <title>Pichia sorbitophila, an interspecies yeast hybrid reveals early steps of genome resolution following polyploidization.</title>
        <authorList>
            <person name="Leh Louis V."/>
            <person name="Despons L."/>
            <person name="Friedrich A."/>
            <person name="Martin T."/>
            <person name="Durrens P."/>
            <person name="Casaregola S."/>
            <person name="Neuveglise C."/>
            <person name="Fairhead C."/>
            <person name="Marck C."/>
            <person name="Cruz J.A."/>
            <person name="Straub M.L."/>
            <person name="Kugler V."/>
            <person name="Sacerdot C."/>
            <person name="Uzunov Z."/>
            <person name="Thierry A."/>
            <person name="Weiss S."/>
            <person name="Bleykasten C."/>
            <person name="De Montigny J."/>
            <person name="Jacques N."/>
            <person name="Jung P."/>
            <person name="Lemaire M."/>
            <person name="Mallet S."/>
            <person name="Morel G."/>
            <person name="Richard G.F."/>
            <person name="Sarkar A."/>
            <person name="Savel G."/>
            <person name="Schacherer J."/>
            <person name="Seret M.L."/>
            <person name="Talla E."/>
            <person name="Samson G."/>
            <person name="Jubin C."/>
            <person name="Poulain J."/>
            <person name="Vacherie B."/>
            <person name="Barbe V."/>
            <person name="Pelletier E."/>
            <person name="Sherman D.J."/>
            <person name="Westhof E."/>
            <person name="Weissenbach J."/>
            <person name="Baret P.V."/>
            <person name="Wincker P."/>
            <person name="Gaillardin C."/>
            <person name="Dujon B."/>
            <person name="Souciet J.L."/>
        </authorList>
    </citation>
    <scope>NUCLEOTIDE SEQUENCE [LARGE SCALE GENOMIC DNA]</scope>
    <source>
        <strain evidence="4">ATCC MYA-4447 / BCRC 22081 / CBS 7064 / NBRC 10061 / NRRL Y-12695</strain>
    </source>
</reference>
<feature type="compositionally biased region" description="Basic and acidic residues" evidence="1">
    <location>
        <begin position="62"/>
        <end position="90"/>
    </location>
</feature>
<keyword evidence="4" id="KW-1185">Reference proteome</keyword>
<gene>
    <name evidence="2" type="primary">Piso0_002908</name>
    <name evidence="2" type="ORF">GNLVRS01_PISO0G00666g</name>
    <name evidence="3" type="ORF">GNLVRS01_PISO0H00667g</name>
</gene>
<evidence type="ECO:0000313" key="2">
    <source>
        <dbReference type="EMBL" id="CCE79817.1"/>
    </source>
</evidence>
<dbReference type="AlphaFoldDB" id="G8YJT7"/>
<evidence type="ECO:0000313" key="3">
    <source>
        <dbReference type="EMBL" id="CCE80582.1"/>
    </source>
</evidence>
<protein>
    <submittedName>
        <fullName evidence="2">Piso0_002908 protein</fullName>
    </submittedName>
</protein>